<sequence length="424" mass="48283">MTKKYGGMFSLKLETGTAVVLTDRRIIKELVDKKSSVPSNRPDSYVAQGIITGGGHLLVMKYRPTWRLFRKLIHQYFMEAMCEKEHIKVQNAEAVQMLQDFVMTPEHHMLHPKRFSNSVIMTLLFGTRTPSYDTPHMARLYDLMENWSKIMETGATPPVDVYPFLRLIPERFLGNWVSRATKVKEEMESLYSDMINHVIRRREQQGSKGSFMDKVLDRNDKLGLSSHELYFLGGVMMEGGSDTSSSIIIACIQVLTKWPEVQKKAQAEIDAVIGEDRSPLWSKYTKLPYVAAVVKEAMRWRPTKFPNPDIFDPAHYAGHTQLAPEYAASADYENRDHYGYGAGRRLCPGIHLGERNLFLGIAKLPWAFSFDKELDSSGKPIEPDVDPITGYSEGFLVCANPFPCKITPRSEARRDTIMKEFAQA</sequence>
<comment type="cofactor">
    <cofactor evidence="1">
        <name>heme</name>
        <dbReference type="ChEBI" id="CHEBI:30413"/>
    </cofactor>
</comment>
<dbReference type="InterPro" id="IPR001128">
    <property type="entry name" value="Cyt_P450"/>
</dbReference>
<dbReference type="Pfam" id="PF00067">
    <property type="entry name" value="p450"/>
    <property type="match status" value="1"/>
</dbReference>
<dbReference type="GO" id="GO:0004497">
    <property type="term" value="F:monooxygenase activity"/>
    <property type="evidence" value="ECO:0007669"/>
    <property type="project" value="UniProtKB-KW"/>
</dbReference>
<accession>A0A0F4YPP4</accession>
<evidence type="ECO:0000313" key="7">
    <source>
        <dbReference type="EMBL" id="KKA19811.1"/>
    </source>
</evidence>
<evidence type="ECO:0000256" key="4">
    <source>
        <dbReference type="ARBA" id="ARBA00023002"/>
    </source>
</evidence>
<keyword evidence="4" id="KW-0560">Oxidoreductase</keyword>
<dbReference type="GO" id="GO:0020037">
    <property type="term" value="F:heme binding"/>
    <property type="evidence" value="ECO:0007669"/>
    <property type="project" value="InterPro"/>
</dbReference>
<gene>
    <name evidence="7" type="ORF">T310_6203</name>
</gene>
<dbReference type="InterPro" id="IPR002401">
    <property type="entry name" value="Cyt_P450_E_grp-I"/>
</dbReference>
<comment type="similarity">
    <text evidence="2">Belongs to the cytochrome P450 family.</text>
</comment>
<dbReference type="GeneID" id="25318515"/>
<evidence type="ECO:0000256" key="3">
    <source>
        <dbReference type="ARBA" id="ARBA00022723"/>
    </source>
</evidence>
<dbReference type="CDD" id="cd11065">
    <property type="entry name" value="CYP64-like"/>
    <property type="match status" value="1"/>
</dbReference>
<dbReference type="GO" id="GO:0005506">
    <property type="term" value="F:iron ion binding"/>
    <property type="evidence" value="ECO:0007669"/>
    <property type="project" value="InterPro"/>
</dbReference>
<evidence type="ECO:0000256" key="2">
    <source>
        <dbReference type="ARBA" id="ARBA00010617"/>
    </source>
</evidence>
<keyword evidence="5" id="KW-0408">Iron</keyword>
<comment type="caution">
    <text evidence="7">The sequence shown here is derived from an EMBL/GenBank/DDBJ whole genome shotgun (WGS) entry which is preliminary data.</text>
</comment>
<evidence type="ECO:0000256" key="1">
    <source>
        <dbReference type="ARBA" id="ARBA00001971"/>
    </source>
</evidence>
<evidence type="ECO:0000256" key="5">
    <source>
        <dbReference type="ARBA" id="ARBA00023004"/>
    </source>
</evidence>
<name>A0A0F4YPP4_RASE3</name>
<dbReference type="Proteomes" id="UP000053958">
    <property type="component" value="Unassembled WGS sequence"/>
</dbReference>
<evidence type="ECO:0000313" key="8">
    <source>
        <dbReference type="Proteomes" id="UP000053958"/>
    </source>
</evidence>
<reference evidence="7 8" key="1">
    <citation type="submission" date="2015-04" db="EMBL/GenBank/DDBJ databases">
        <authorList>
            <person name="Heijne W.H."/>
            <person name="Fedorova N.D."/>
            <person name="Nierman W.C."/>
            <person name="Vollebregt A.W."/>
            <person name="Zhao Z."/>
            <person name="Wu L."/>
            <person name="Kumar M."/>
            <person name="Stam H."/>
            <person name="van den Berg M.A."/>
            <person name="Pel H.J."/>
        </authorList>
    </citation>
    <scope>NUCLEOTIDE SEQUENCE [LARGE SCALE GENOMIC DNA]</scope>
    <source>
        <strain evidence="7 8">CBS 393.64</strain>
    </source>
</reference>
<organism evidence="7 8">
    <name type="scientific">Rasamsonia emersonii (strain ATCC 16479 / CBS 393.64 / IMI 116815)</name>
    <dbReference type="NCBI Taxonomy" id="1408163"/>
    <lineage>
        <taxon>Eukaryota</taxon>
        <taxon>Fungi</taxon>
        <taxon>Dikarya</taxon>
        <taxon>Ascomycota</taxon>
        <taxon>Pezizomycotina</taxon>
        <taxon>Eurotiomycetes</taxon>
        <taxon>Eurotiomycetidae</taxon>
        <taxon>Eurotiales</taxon>
        <taxon>Trichocomaceae</taxon>
        <taxon>Rasamsonia</taxon>
    </lineage>
</organism>
<dbReference type="PANTHER" id="PTHR46300:SF2">
    <property type="entry name" value="CYTOCHROME P450 MONOOXYGENASE ALNH-RELATED"/>
    <property type="match status" value="1"/>
</dbReference>
<dbReference type="AlphaFoldDB" id="A0A0F4YPP4"/>
<keyword evidence="3" id="KW-0479">Metal-binding</keyword>
<dbReference type="OrthoDB" id="1103324at2759"/>
<protein>
    <submittedName>
        <fullName evidence="7">Cytochrome P450</fullName>
    </submittedName>
</protein>
<keyword evidence="6" id="KW-0503">Monooxygenase</keyword>
<dbReference type="RefSeq" id="XP_013326423.1">
    <property type="nucleotide sequence ID" value="XM_013470969.1"/>
</dbReference>
<dbReference type="PANTHER" id="PTHR46300">
    <property type="entry name" value="P450, PUTATIVE (EUROFUNG)-RELATED-RELATED"/>
    <property type="match status" value="1"/>
</dbReference>
<dbReference type="SUPFAM" id="SSF48264">
    <property type="entry name" value="Cytochrome P450"/>
    <property type="match status" value="1"/>
</dbReference>
<dbReference type="PRINTS" id="PR00463">
    <property type="entry name" value="EP450I"/>
</dbReference>
<dbReference type="Gene3D" id="1.10.630.10">
    <property type="entry name" value="Cytochrome P450"/>
    <property type="match status" value="2"/>
</dbReference>
<dbReference type="InterPro" id="IPR050364">
    <property type="entry name" value="Cytochrome_P450_fung"/>
</dbReference>
<dbReference type="InterPro" id="IPR036396">
    <property type="entry name" value="Cyt_P450_sf"/>
</dbReference>
<dbReference type="GO" id="GO:0016705">
    <property type="term" value="F:oxidoreductase activity, acting on paired donors, with incorporation or reduction of molecular oxygen"/>
    <property type="evidence" value="ECO:0007669"/>
    <property type="project" value="InterPro"/>
</dbReference>
<keyword evidence="8" id="KW-1185">Reference proteome</keyword>
<dbReference type="STRING" id="1408163.A0A0F4YPP4"/>
<evidence type="ECO:0000256" key="6">
    <source>
        <dbReference type="ARBA" id="ARBA00023033"/>
    </source>
</evidence>
<dbReference type="PRINTS" id="PR00385">
    <property type="entry name" value="P450"/>
</dbReference>
<dbReference type="EMBL" id="LASV01000314">
    <property type="protein sequence ID" value="KKA19811.1"/>
    <property type="molecule type" value="Genomic_DNA"/>
</dbReference>
<proteinExistence type="inferred from homology"/>